<feature type="domain" description="Amidohydrolase-related" evidence="1">
    <location>
        <begin position="25"/>
        <end position="376"/>
    </location>
</feature>
<dbReference type="EMBL" id="DMZY01000244">
    <property type="protein sequence ID" value="HAV93147.1"/>
    <property type="molecule type" value="Genomic_DNA"/>
</dbReference>
<accession>A0A350HC81</accession>
<dbReference type="SUPFAM" id="SSF51338">
    <property type="entry name" value="Composite domain of metallo-dependent hydrolases"/>
    <property type="match status" value="1"/>
</dbReference>
<organism evidence="2 3">
    <name type="scientific">candidate division WOR-3 bacterium</name>
    <dbReference type="NCBI Taxonomy" id="2052148"/>
    <lineage>
        <taxon>Bacteria</taxon>
        <taxon>Bacteria division WOR-3</taxon>
    </lineage>
</organism>
<sequence length="407" mass="46393">QIKEGKLSFGRAVKNSRTLNCADYIMIPSFVQSHTHLCQHLYKGLAEDVSLFDWLKKHILPYEASLTEESIRLSCRMALYELMDSGTTVILDMGTFAHQNAVLEEIEKSGITGFSGNILLDRRVGRWSNDLDSYIDYSREIISGIKKSSRAKYALCPRFFPGITKRGISKILKLKDEYDLVLHTHATETEKENEFAFKNYKGSNIEGMNEMKMLSEKTVIAHCVHLKENDFKILKESRSTVCHCPSSNMKLGSGIADIERMQRMKINTCLGSDGAPCNNNMNQLIEMRLCGLLQKVKNNSKSMNAQNVFKMATFNGLPPLEMEKTNGTIEDGKNADFLLIKKNSVHSSPFDANPFSSIVYSIYPSDIEYVFSNGKMLKERGRVLVYDEKDLIEKKKRWLKDFLSHRF</sequence>
<dbReference type="Proteomes" id="UP000264062">
    <property type="component" value="Unassembled WGS sequence"/>
</dbReference>
<dbReference type="SUPFAM" id="SSF51556">
    <property type="entry name" value="Metallo-dependent hydrolases"/>
    <property type="match status" value="1"/>
</dbReference>
<dbReference type="InterPro" id="IPR011059">
    <property type="entry name" value="Metal-dep_hydrolase_composite"/>
</dbReference>
<dbReference type="Pfam" id="PF01979">
    <property type="entry name" value="Amidohydro_1"/>
    <property type="match status" value="1"/>
</dbReference>
<evidence type="ECO:0000313" key="2">
    <source>
        <dbReference type="EMBL" id="HAV93147.1"/>
    </source>
</evidence>
<evidence type="ECO:0000259" key="1">
    <source>
        <dbReference type="Pfam" id="PF01979"/>
    </source>
</evidence>
<dbReference type="Gene3D" id="2.30.40.10">
    <property type="entry name" value="Urease, subunit C, domain 1"/>
    <property type="match status" value="1"/>
</dbReference>
<dbReference type="Gene3D" id="3.20.20.140">
    <property type="entry name" value="Metal-dependent hydrolases"/>
    <property type="match status" value="1"/>
</dbReference>
<dbReference type="PANTHER" id="PTHR43794">
    <property type="entry name" value="AMINOHYDROLASE SSNA-RELATED"/>
    <property type="match status" value="1"/>
</dbReference>
<dbReference type="AlphaFoldDB" id="A0A350HC81"/>
<proteinExistence type="predicted"/>
<dbReference type="InterPro" id="IPR032466">
    <property type="entry name" value="Metal_Hydrolase"/>
</dbReference>
<dbReference type="PANTHER" id="PTHR43794:SF5">
    <property type="entry name" value="CHLOROHYDROLASE FAMILY PROTEIN"/>
    <property type="match status" value="1"/>
</dbReference>
<evidence type="ECO:0000313" key="3">
    <source>
        <dbReference type="Proteomes" id="UP000264062"/>
    </source>
</evidence>
<name>A0A350HC81_UNCW3</name>
<protein>
    <recommendedName>
        <fullName evidence="1">Amidohydrolase-related domain-containing protein</fullName>
    </recommendedName>
</protein>
<reference evidence="2 3" key="1">
    <citation type="journal article" date="2018" name="Nat. Biotechnol.">
        <title>A standardized bacterial taxonomy based on genome phylogeny substantially revises the tree of life.</title>
        <authorList>
            <person name="Parks D.H."/>
            <person name="Chuvochina M."/>
            <person name="Waite D.W."/>
            <person name="Rinke C."/>
            <person name="Skarshewski A."/>
            <person name="Chaumeil P.A."/>
            <person name="Hugenholtz P."/>
        </authorList>
    </citation>
    <scope>NUCLEOTIDE SEQUENCE [LARGE SCALE GENOMIC DNA]</scope>
    <source>
        <strain evidence="2">UBA9956</strain>
    </source>
</reference>
<comment type="caution">
    <text evidence="2">The sequence shown here is derived from an EMBL/GenBank/DDBJ whole genome shotgun (WGS) entry which is preliminary data.</text>
</comment>
<dbReference type="GO" id="GO:0016810">
    <property type="term" value="F:hydrolase activity, acting on carbon-nitrogen (but not peptide) bonds"/>
    <property type="evidence" value="ECO:0007669"/>
    <property type="project" value="InterPro"/>
</dbReference>
<dbReference type="InterPro" id="IPR050287">
    <property type="entry name" value="MTA/SAH_deaminase"/>
</dbReference>
<feature type="non-terminal residue" evidence="2">
    <location>
        <position position="1"/>
    </location>
</feature>
<dbReference type="InterPro" id="IPR006680">
    <property type="entry name" value="Amidohydro-rel"/>
</dbReference>
<gene>
    <name evidence="2" type="ORF">DCW38_08230</name>
</gene>